<evidence type="ECO:0000313" key="12">
    <source>
        <dbReference type="EMBL" id="MST88408.1"/>
    </source>
</evidence>
<keyword evidence="4 8" id="KW-0547">Nucleotide-binding</keyword>
<dbReference type="InterPro" id="IPR036925">
    <property type="entry name" value="TIF_IF2_dom3_sf"/>
</dbReference>
<evidence type="ECO:0000256" key="4">
    <source>
        <dbReference type="ARBA" id="ARBA00022741"/>
    </source>
</evidence>
<feature type="binding site" evidence="8">
    <location>
        <begin position="236"/>
        <end position="239"/>
    </location>
    <ligand>
        <name>GTP</name>
        <dbReference type="ChEBI" id="CHEBI:37565"/>
    </ligand>
</feature>
<comment type="caution">
    <text evidence="12">The sequence shown here is derived from an EMBL/GenBank/DDBJ whole genome shotgun (WGS) entry which is preliminary data.</text>
</comment>
<keyword evidence="8" id="KW-0963">Cytoplasm</keyword>
<dbReference type="Proteomes" id="UP000442619">
    <property type="component" value="Unassembled WGS sequence"/>
</dbReference>
<dbReference type="FunFam" id="3.40.50.300:FF:000019">
    <property type="entry name" value="Translation initiation factor IF-2"/>
    <property type="match status" value="1"/>
</dbReference>
<dbReference type="Pfam" id="PF22042">
    <property type="entry name" value="EF-G_D2"/>
    <property type="match status" value="1"/>
</dbReference>
<dbReference type="PANTHER" id="PTHR43381:SF5">
    <property type="entry name" value="TR-TYPE G DOMAIN-CONTAINING PROTEIN"/>
    <property type="match status" value="1"/>
</dbReference>
<dbReference type="Gene3D" id="3.40.50.300">
    <property type="entry name" value="P-loop containing nucleotide triphosphate hydrolases"/>
    <property type="match status" value="1"/>
</dbReference>
<dbReference type="NCBIfam" id="TIGR00231">
    <property type="entry name" value="small_GTP"/>
    <property type="match status" value="1"/>
</dbReference>
<dbReference type="HAMAP" id="MF_00100_B">
    <property type="entry name" value="IF_2_B"/>
    <property type="match status" value="1"/>
</dbReference>
<keyword evidence="3 8" id="KW-0396">Initiation factor</keyword>
<dbReference type="SUPFAM" id="SSF50447">
    <property type="entry name" value="Translation proteins"/>
    <property type="match status" value="2"/>
</dbReference>
<dbReference type="InterPro" id="IPR009000">
    <property type="entry name" value="Transl_B-barrel_sf"/>
</dbReference>
<feature type="region of interest" description="G-domain" evidence="8">
    <location>
        <begin position="130"/>
        <end position="278"/>
    </location>
</feature>
<dbReference type="GO" id="GO:0005525">
    <property type="term" value="F:GTP binding"/>
    <property type="evidence" value="ECO:0007669"/>
    <property type="project" value="UniProtKB-KW"/>
</dbReference>
<dbReference type="FunFam" id="3.40.50.10050:FF:000001">
    <property type="entry name" value="Translation initiation factor IF-2"/>
    <property type="match status" value="1"/>
</dbReference>
<dbReference type="PROSITE" id="PS51722">
    <property type="entry name" value="G_TR_2"/>
    <property type="match status" value="1"/>
</dbReference>
<dbReference type="EMBL" id="VUNM01000002">
    <property type="protein sequence ID" value="MST88408.1"/>
    <property type="molecule type" value="Genomic_DNA"/>
</dbReference>
<gene>
    <name evidence="8 12" type="primary">infB</name>
    <name evidence="12" type="ORF">FYJ79_02230</name>
</gene>
<proteinExistence type="inferred from homology"/>
<dbReference type="FunFam" id="2.40.30.10:FF:000008">
    <property type="entry name" value="Translation initiation factor IF-2"/>
    <property type="match status" value="1"/>
</dbReference>
<keyword evidence="13" id="KW-1185">Reference proteome</keyword>
<dbReference type="GO" id="GO:0003924">
    <property type="term" value="F:GTPase activity"/>
    <property type="evidence" value="ECO:0007669"/>
    <property type="project" value="UniProtKB-UniRule"/>
</dbReference>
<dbReference type="GO" id="GO:0005829">
    <property type="term" value="C:cytosol"/>
    <property type="evidence" value="ECO:0007669"/>
    <property type="project" value="TreeGrafter"/>
</dbReference>
<dbReference type="GO" id="GO:0003743">
    <property type="term" value="F:translation initiation factor activity"/>
    <property type="evidence" value="ECO:0007669"/>
    <property type="project" value="UniProtKB-UniRule"/>
</dbReference>
<feature type="domain" description="Tr-type G" evidence="11">
    <location>
        <begin position="127"/>
        <end position="296"/>
    </location>
</feature>
<comment type="similarity">
    <text evidence="1 8 9">Belongs to the TRAFAC class translation factor GTPase superfamily. Classic translation factor GTPase family. IF-2 subfamily.</text>
</comment>
<feature type="compositionally biased region" description="Basic residues" evidence="10">
    <location>
        <begin position="18"/>
        <end position="30"/>
    </location>
</feature>
<dbReference type="PANTHER" id="PTHR43381">
    <property type="entry name" value="TRANSLATION INITIATION FACTOR IF-2-RELATED"/>
    <property type="match status" value="1"/>
</dbReference>
<dbReference type="SUPFAM" id="SSF52540">
    <property type="entry name" value="P-loop containing nucleoside triphosphate hydrolases"/>
    <property type="match status" value="1"/>
</dbReference>
<dbReference type="InterPro" id="IPR005225">
    <property type="entry name" value="Small_GTP-bd"/>
</dbReference>
<accession>A0A844FR36</accession>
<dbReference type="InterPro" id="IPR000178">
    <property type="entry name" value="TF_IF2_bacterial-like"/>
</dbReference>
<feature type="region of interest" description="Disordered" evidence="10">
    <location>
        <begin position="1"/>
        <end position="37"/>
    </location>
</feature>
<feature type="binding site" evidence="8">
    <location>
        <begin position="182"/>
        <end position="186"/>
    </location>
    <ligand>
        <name>GTP</name>
        <dbReference type="ChEBI" id="CHEBI:37565"/>
    </ligand>
</feature>
<evidence type="ECO:0000256" key="10">
    <source>
        <dbReference type="SAM" id="MobiDB-lite"/>
    </source>
</evidence>
<evidence type="ECO:0000256" key="7">
    <source>
        <dbReference type="ARBA" id="ARBA00025162"/>
    </source>
</evidence>
<dbReference type="AlphaFoldDB" id="A0A844FR36"/>
<dbReference type="Pfam" id="PF11987">
    <property type="entry name" value="IF-2"/>
    <property type="match status" value="1"/>
</dbReference>
<feature type="binding site" evidence="8">
    <location>
        <begin position="136"/>
        <end position="143"/>
    </location>
    <ligand>
        <name>GTP</name>
        <dbReference type="ChEBI" id="CHEBI:37565"/>
    </ligand>
</feature>
<name>A0A844FR36_9FIRM</name>
<dbReference type="InterPro" id="IPR044145">
    <property type="entry name" value="IF2_II"/>
</dbReference>
<comment type="subcellular location">
    <subcellularLocation>
        <location evidence="8">Cytoplasm</location>
    </subcellularLocation>
</comment>
<dbReference type="InterPro" id="IPR006847">
    <property type="entry name" value="IF2_N"/>
</dbReference>
<sequence>MAKKNTNNTNKNKNNGNNKKRNNNRNHKNNNFKPRKEETKILNDGICEYEEGITVDELAQKINHTPAEVIKVLFMLGTMVTINTALNDEQVELICLEYGYEPKKIATVDETNFEDLIEPDKEEDLVPRPPVVTIMGHVDHGKTTLLDYIRKSHVAEGESGGITQHIGAYQVDVNGKKVTFLDTPGHEAFTAMRARGAQVTDIVIIVVAADDGVMPQTREAIDHAKAAGVPIIVAVNKIDKPGASPDRIRTEMSEFGLMPEEWGGDVVYQDISAKKGTGVQDLLEAITVVAEMAELKANPNRAAYGTVVEARLDKGRGPVATLLVENGTLHPGDPIVVGTTYGRVRQMTGDNGRTLKKATPATPVAITGLNEVPEAGDKFMVFDSDKTARHIGEARAEKKKEEERNTTSAMSLDDLYNQIKEGQLAQLNVIVKADVDGTAEAVKATLEKINIEGAKVNVIRSTVGAITESDVLLASASKAIIYGFNVRPTAAVRRKAEEEGVEIRLHNVIYKMVEEIEAAMKGMLAPELEEVVTGQAEIREIYKVSKIGNIAGCMVTDGCIKRDCGVRLIRDGVVVYEGKLASLRRFKDDVKQVNQGYDCGLTIENFNDIKIGDIVEGFVMEEVEA</sequence>
<dbReference type="InterPro" id="IPR023115">
    <property type="entry name" value="TIF_IF2_dom3"/>
</dbReference>
<dbReference type="RefSeq" id="WP_154514340.1">
    <property type="nucleotide sequence ID" value="NZ_VUNM01000002.1"/>
</dbReference>
<dbReference type="SUPFAM" id="SSF52156">
    <property type="entry name" value="Initiation factor IF2/eIF5b, domain 3"/>
    <property type="match status" value="1"/>
</dbReference>
<evidence type="ECO:0000256" key="1">
    <source>
        <dbReference type="ARBA" id="ARBA00007733"/>
    </source>
</evidence>
<dbReference type="CDD" id="cd01887">
    <property type="entry name" value="IF2_eIF5B"/>
    <property type="match status" value="1"/>
</dbReference>
<dbReference type="Gene3D" id="3.40.50.10050">
    <property type="entry name" value="Translation initiation factor IF- 2, domain 3"/>
    <property type="match status" value="1"/>
</dbReference>
<dbReference type="PROSITE" id="PS01176">
    <property type="entry name" value="IF2"/>
    <property type="match status" value="1"/>
</dbReference>
<dbReference type="CDD" id="cd03702">
    <property type="entry name" value="IF2_mtIF2_II"/>
    <property type="match status" value="1"/>
</dbReference>
<organism evidence="12 13">
    <name type="scientific">Sharpea porci</name>
    <dbReference type="NCBI Taxonomy" id="2652286"/>
    <lineage>
        <taxon>Bacteria</taxon>
        <taxon>Bacillati</taxon>
        <taxon>Bacillota</taxon>
        <taxon>Erysipelotrichia</taxon>
        <taxon>Erysipelotrichales</taxon>
        <taxon>Coprobacillaceae</taxon>
        <taxon>Sharpea</taxon>
    </lineage>
</organism>
<protein>
    <recommendedName>
        <fullName evidence="2 8">Translation initiation factor IF-2</fullName>
    </recommendedName>
</protein>
<evidence type="ECO:0000256" key="2">
    <source>
        <dbReference type="ARBA" id="ARBA00020675"/>
    </source>
</evidence>
<dbReference type="Pfam" id="PF00009">
    <property type="entry name" value="GTP_EFTU"/>
    <property type="match status" value="1"/>
</dbReference>
<evidence type="ECO:0000256" key="6">
    <source>
        <dbReference type="ARBA" id="ARBA00023134"/>
    </source>
</evidence>
<evidence type="ECO:0000256" key="9">
    <source>
        <dbReference type="RuleBase" id="RU000644"/>
    </source>
</evidence>
<dbReference type="NCBIfam" id="TIGR00487">
    <property type="entry name" value="IF-2"/>
    <property type="match status" value="1"/>
</dbReference>
<evidence type="ECO:0000256" key="5">
    <source>
        <dbReference type="ARBA" id="ARBA00022917"/>
    </source>
</evidence>
<dbReference type="InterPro" id="IPR053905">
    <property type="entry name" value="EF-G-like_DII"/>
</dbReference>
<keyword evidence="6 8" id="KW-0342">GTP-binding</keyword>
<dbReference type="Pfam" id="PF04760">
    <property type="entry name" value="IF2_N"/>
    <property type="match status" value="1"/>
</dbReference>
<keyword evidence="5 8" id="KW-0648">Protein biosynthesis</keyword>
<evidence type="ECO:0000313" key="13">
    <source>
        <dbReference type="Proteomes" id="UP000442619"/>
    </source>
</evidence>
<evidence type="ECO:0000256" key="3">
    <source>
        <dbReference type="ARBA" id="ARBA00022540"/>
    </source>
</evidence>
<reference evidence="12 13" key="1">
    <citation type="submission" date="2019-08" db="EMBL/GenBank/DDBJ databases">
        <title>In-depth cultivation of the pig gut microbiome towards novel bacterial diversity and tailored functional studies.</title>
        <authorList>
            <person name="Wylensek D."/>
            <person name="Hitch T.C.A."/>
            <person name="Clavel T."/>
        </authorList>
    </citation>
    <scope>NUCLEOTIDE SEQUENCE [LARGE SCALE GENOMIC DNA]</scope>
    <source>
        <strain evidence="12 13">CA-Schmier-601-WT-3</strain>
    </source>
</reference>
<dbReference type="InterPro" id="IPR000795">
    <property type="entry name" value="T_Tr_GTP-bd_dom"/>
</dbReference>
<dbReference type="InterPro" id="IPR015760">
    <property type="entry name" value="TIF_IF2"/>
</dbReference>
<dbReference type="CDD" id="cd03692">
    <property type="entry name" value="mtIF2_IVc"/>
    <property type="match status" value="1"/>
</dbReference>
<dbReference type="FunFam" id="2.40.30.10:FF:000007">
    <property type="entry name" value="Translation initiation factor IF-2"/>
    <property type="match status" value="1"/>
</dbReference>
<dbReference type="Gene3D" id="2.40.30.10">
    <property type="entry name" value="Translation factors"/>
    <property type="match status" value="2"/>
</dbReference>
<dbReference type="InterPro" id="IPR027417">
    <property type="entry name" value="P-loop_NTPase"/>
</dbReference>
<feature type="compositionally biased region" description="Low complexity" evidence="10">
    <location>
        <begin position="1"/>
        <end position="17"/>
    </location>
</feature>
<comment type="function">
    <text evidence="7 8 9">One of the essential components for the initiation of protein synthesis. Protects formylmethionyl-tRNA from spontaneous hydrolysis and promotes its binding to the 30S ribosomal subunits. Also involved in the hydrolysis of GTP during the formation of the 70S ribosomal complex.</text>
</comment>
<evidence type="ECO:0000256" key="8">
    <source>
        <dbReference type="HAMAP-Rule" id="MF_00100"/>
    </source>
</evidence>
<evidence type="ECO:0000259" key="11">
    <source>
        <dbReference type="PROSITE" id="PS51722"/>
    </source>
</evidence>